<evidence type="ECO:0000313" key="2">
    <source>
        <dbReference type="Proteomes" id="UP001182171"/>
    </source>
</evidence>
<keyword evidence="2" id="KW-1185">Reference proteome</keyword>
<organism evidence="1 2">
    <name type="scientific">Escherichia phage vB_EcoP_PAS7</name>
    <dbReference type="NCBI Taxonomy" id="3053875"/>
    <lineage>
        <taxon>Viruses</taxon>
        <taxon>Duplodnaviria</taxon>
        <taxon>Heunggongvirae</taxon>
        <taxon>Uroviricota</taxon>
        <taxon>Caudoviricetes</taxon>
        <taxon>Autographivirales</taxon>
        <taxon>Autoscriptoviridae</taxon>
        <taxon>Slopekvirinae</taxon>
        <taxon>Cepavirus</taxon>
        <taxon>Cepavirus PAS7</taxon>
    </lineage>
</organism>
<sequence length="127" mass="13746">MTVEIAQTKEVLKTFQEVASAVASFIVSLDSDEAVSVQPIKKAIVKLAEQYGADFGIVEKEMRENNDIAAKSEELLDDPLVYVRIAGTLNSHVGNLAAVIYDVEQSAMGIEVMGNLLGTVLILEEAY</sequence>
<accession>A0AA51Z019</accession>
<protein>
    <submittedName>
        <fullName evidence="1">Uncharacterized protein</fullName>
    </submittedName>
</protein>
<dbReference type="EMBL" id="OQ921331">
    <property type="protein sequence ID" value="WMX18802.1"/>
    <property type="molecule type" value="Genomic_DNA"/>
</dbReference>
<dbReference type="Proteomes" id="UP001182171">
    <property type="component" value="Segment"/>
</dbReference>
<reference evidence="1" key="1">
    <citation type="submission" date="2023-05" db="EMBL/GenBank/DDBJ databases">
        <title>Complete genome sequence of three non-O157 smooth Escherichia coli infecting phages.</title>
        <authorList>
            <person name="Pas C."/>
            <person name="Briers Y."/>
            <person name="Fieseler L."/>
        </authorList>
    </citation>
    <scope>NUCLEOTIDE SEQUENCE</scope>
</reference>
<evidence type="ECO:0000313" key="1">
    <source>
        <dbReference type="EMBL" id="WMX18802.1"/>
    </source>
</evidence>
<proteinExistence type="predicted"/>
<name>A0AA51Z019_9CAUD</name>